<accession>A0ABQ0AE55</accession>
<proteinExistence type="inferred from homology"/>
<comment type="caution">
    <text evidence="3">The sequence shown here is derived from an EMBL/GenBank/DDBJ whole genome shotgun (WGS) entry which is preliminary data.</text>
</comment>
<evidence type="ECO:0000313" key="3">
    <source>
        <dbReference type="EMBL" id="GAA6169930.1"/>
    </source>
</evidence>
<name>A0ABQ0AE55_9GAMM</name>
<feature type="domain" description="Sulfatase N-terminal" evidence="2">
    <location>
        <begin position="39"/>
        <end position="507"/>
    </location>
</feature>
<dbReference type="PANTHER" id="PTHR42693:SF43">
    <property type="entry name" value="BLL2667 PROTEIN"/>
    <property type="match status" value="1"/>
</dbReference>
<dbReference type="PANTHER" id="PTHR42693">
    <property type="entry name" value="ARYLSULFATASE FAMILY MEMBER"/>
    <property type="match status" value="1"/>
</dbReference>
<evidence type="ECO:0000256" key="1">
    <source>
        <dbReference type="ARBA" id="ARBA00008779"/>
    </source>
</evidence>
<gene>
    <name evidence="3" type="primary">atsA</name>
    <name evidence="3" type="ORF">NBRC116591_37420</name>
</gene>
<organism evidence="3 4">
    <name type="scientific">Sessilibacter corallicola</name>
    <dbReference type="NCBI Taxonomy" id="2904075"/>
    <lineage>
        <taxon>Bacteria</taxon>
        <taxon>Pseudomonadati</taxon>
        <taxon>Pseudomonadota</taxon>
        <taxon>Gammaproteobacteria</taxon>
        <taxon>Cellvibrionales</taxon>
        <taxon>Cellvibrionaceae</taxon>
        <taxon>Sessilibacter</taxon>
    </lineage>
</organism>
<dbReference type="Proteomes" id="UP001465153">
    <property type="component" value="Unassembled WGS sequence"/>
</dbReference>
<comment type="similarity">
    <text evidence="1">Belongs to the sulfatase family.</text>
</comment>
<dbReference type="Pfam" id="PF00884">
    <property type="entry name" value="Sulfatase"/>
    <property type="match status" value="1"/>
</dbReference>
<reference evidence="3 4" key="1">
    <citation type="submission" date="2024-04" db="EMBL/GenBank/DDBJ databases">
        <title>Draft genome sequence of Sessilibacter corallicola NBRC 116591.</title>
        <authorList>
            <person name="Miyakawa T."/>
            <person name="Kusuya Y."/>
            <person name="Miura T."/>
        </authorList>
    </citation>
    <scope>NUCLEOTIDE SEQUENCE [LARGE SCALE GENOMIC DNA]</scope>
    <source>
        <strain evidence="3 4">KU-00831-HH</strain>
    </source>
</reference>
<keyword evidence="4" id="KW-1185">Reference proteome</keyword>
<evidence type="ECO:0000313" key="4">
    <source>
        <dbReference type="Proteomes" id="UP001465153"/>
    </source>
</evidence>
<dbReference type="Gene3D" id="3.40.720.10">
    <property type="entry name" value="Alkaline Phosphatase, subunit A"/>
    <property type="match status" value="1"/>
</dbReference>
<dbReference type="SUPFAM" id="SSF53649">
    <property type="entry name" value="Alkaline phosphatase-like"/>
    <property type="match status" value="1"/>
</dbReference>
<dbReference type="InterPro" id="IPR000917">
    <property type="entry name" value="Sulfatase_N"/>
</dbReference>
<sequence>MSKSSSSNNDFSGVIKLDIRDSTPDWAPYAEPKAPAQAPNVLYIVLDDTGFGAWEMFGGKIKMPNFKRIVDRGLVYTNFHTTALCSPTRSSLLNGRNATSNGMSCIEEATSGFPGSNGRIPFENAFLPATLNQQGYSTFALGKWHLCPEEEANLAANKRNWPLGRGFERYYGFLGGETDQWYPDLVYDNHLIEPPYKPDMEDPEGGYHLSKDLADKGISFIQDLKAIAPDKPWMMYFCPGANHAPHQIWPQKIIDYKYNTTLKYEEGSANSFEHFSVFKEGYEQYREDVFATMKTLGIFDELVNGPAEINPHGEGELGNPDYDPNNNDIQCVPDGKEWPATEWVKPWDSLSGKEKALFVRMAEIYAAFSTYTDEQVGRLLDYLEETGQIDNTIIVAVADNGASGEGGPNGSVNENLFFNDIEDDIDKNMALIDDLGTLKTYNHYPSGWAWGFDTPLKYWKRWSNYEGGDATPFMICGPGITKDAGDSGFRKQYIHAVDLVPTIYEMIEGIEPPDVVNGYVQNPIEGVSFKYTFNAELDKPEYQYPYTLAGGENPLIPDEVKDTQFYSMLGTRGIWHKGWFACAVHAPTPSDWSNFDKDTWELYCMDGPAAIPQIDGLSLAADPIQQTNLVSEAFLTANPDHKSALLVKLEEMKLLWFKQAEELNGMPLDDRSTSAVLGEERPQLREPPFEDGDADTAIYTYEYFPGGSEIPEAVAPNVRTRSYTIEASIYKPAGAPATKDTKKNKKPIRTFLSQQQQPNGVLFSHGGRFGGHSLYVEAPAVGSTTAKLHYVYQWIGRGEQKASCEFDVANISSDPDNPTKLRVAFDKIETLDSTAANNDFGSSTKGSIKLFVDGTEQNITWDNPFDDDSFLNLNTNEFITQPGKFSLCGEGMNIGRDNGQPVTEDYETPAEFEGAIIKNVAVTIQNDAAETNAEKEFAGMLWRD</sequence>
<dbReference type="InterPro" id="IPR050738">
    <property type="entry name" value="Sulfatase"/>
</dbReference>
<dbReference type="InterPro" id="IPR017850">
    <property type="entry name" value="Alkaline_phosphatase_core_sf"/>
</dbReference>
<dbReference type="EMBL" id="BAABWN010000016">
    <property type="protein sequence ID" value="GAA6169930.1"/>
    <property type="molecule type" value="Genomic_DNA"/>
</dbReference>
<evidence type="ECO:0000259" key="2">
    <source>
        <dbReference type="Pfam" id="PF00884"/>
    </source>
</evidence>
<protein>
    <submittedName>
        <fullName evidence="3">Arylsulfatase AtsA</fullName>
    </submittedName>
</protein>
<dbReference type="RefSeq" id="WP_353304319.1">
    <property type="nucleotide sequence ID" value="NZ_BAABWN010000016.1"/>
</dbReference>